<dbReference type="SUPFAM" id="SSF54913">
    <property type="entry name" value="GlnB-like"/>
    <property type="match status" value="1"/>
</dbReference>
<keyword evidence="2 6" id="KW-0597">Phosphoprotein</keyword>
<dbReference type="OrthoDB" id="10960at2157"/>
<proteinExistence type="predicted"/>
<dbReference type="GO" id="GO:0005524">
    <property type="term" value="F:ATP binding"/>
    <property type="evidence" value="ECO:0007669"/>
    <property type="project" value="TreeGrafter"/>
</dbReference>
<accession>A7I901</accession>
<evidence type="ECO:0000256" key="4">
    <source>
        <dbReference type="ARBA" id="ARBA00023015"/>
    </source>
</evidence>
<dbReference type="Gene3D" id="3.30.70.120">
    <property type="match status" value="1"/>
</dbReference>
<reference evidence="8" key="1">
    <citation type="journal article" date="2015" name="Microbiology">
        <title>Genome of Methanoregula boonei 6A8 reveals adaptations to oligotrophic peatland environments.</title>
        <authorList>
            <person name="Braeuer S."/>
            <person name="Cadillo-Quiroz H."/>
            <person name="Kyrpides N."/>
            <person name="Woyke T."/>
            <person name="Goodwin L."/>
            <person name="Detter C."/>
            <person name="Podell S."/>
            <person name="Yavitt J.B."/>
            <person name="Zinder S.H."/>
        </authorList>
    </citation>
    <scope>NUCLEOTIDE SEQUENCE [LARGE SCALE GENOMIC DNA]</scope>
    <source>
        <strain evidence="8">DSM 21154 / JCM 14090 / 6A8</strain>
    </source>
</reference>
<dbReference type="GO" id="GO:0005829">
    <property type="term" value="C:cytosol"/>
    <property type="evidence" value="ECO:0007669"/>
    <property type="project" value="TreeGrafter"/>
</dbReference>
<dbReference type="GO" id="GO:0006808">
    <property type="term" value="P:regulation of nitrogen utilization"/>
    <property type="evidence" value="ECO:0007669"/>
    <property type="project" value="InterPro"/>
</dbReference>
<evidence type="ECO:0000256" key="1">
    <source>
        <dbReference type="ARBA" id="ARBA00011233"/>
    </source>
</evidence>
<dbReference type="RefSeq" id="WP_012107258.1">
    <property type="nucleotide sequence ID" value="NC_009712.1"/>
</dbReference>
<evidence type="ECO:0000256" key="2">
    <source>
        <dbReference type="ARBA" id="ARBA00022553"/>
    </source>
</evidence>
<keyword evidence="3" id="KW-0547">Nucleotide-binding</keyword>
<dbReference type="Pfam" id="PF00543">
    <property type="entry name" value="P-II"/>
    <property type="match status" value="1"/>
</dbReference>
<dbReference type="InterPro" id="IPR011322">
    <property type="entry name" value="N-reg_PII-like_a/b"/>
</dbReference>
<dbReference type="InterPro" id="IPR002332">
    <property type="entry name" value="N-reg_PII_urydylation_site"/>
</dbReference>
<feature type="modified residue" description="O-UMP-tyrosine" evidence="6">
    <location>
        <position position="51"/>
    </location>
</feature>
<dbReference type="HOGENOM" id="CLU_082268_0_0_2"/>
<dbReference type="PROSITE" id="PS00496">
    <property type="entry name" value="PII_GLNB_UMP"/>
    <property type="match status" value="1"/>
</dbReference>
<dbReference type="PANTHER" id="PTHR30115:SF11">
    <property type="entry name" value="NITROGEN REGULATORY PROTEIN P-II HOMOLOG"/>
    <property type="match status" value="1"/>
</dbReference>
<dbReference type="EMBL" id="CP000780">
    <property type="protein sequence ID" value="ABS56212.1"/>
    <property type="molecule type" value="Genomic_DNA"/>
</dbReference>
<organism evidence="7 8">
    <name type="scientific">Methanoregula boonei (strain DSM 21154 / JCM 14090 / 6A8)</name>
    <dbReference type="NCBI Taxonomy" id="456442"/>
    <lineage>
        <taxon>Archaea</taxon>
        <taxon>Methanobacteriati</taxon>
        <taxon>Methanobacteriota</taxon>
        <taxon>Stenosarchaea group</taxon>
        <taxon>Methanomicrobia</taxon>
        <taxon>Methanomicrobiales</taxon>
        <taxon>Methanoregulaceae</taxon>
        <taxon>Methanoregula</taxon>
    </lineage>
</organism>
<protein>
    <submittedName>
        <fullName evidence="7">Nitrogen regulatory protein P-II</fullName>
    </submittedName>
</protein>
<dbReference type="PROSITE" id="PS51343">
    <property type="entry name" value="PII_GLNB_DOM"/>
    <property type="match status" value="1"/>
</dbReference>
<sequence>MKMIKAMIRPEKFEDVKAALDTAGFGAMTIFDVEGRGVQRGIKQQYRGAEYVVDLIPKRELEIVVPDESAETVIETIRKAAYTGKVGDGQIFVLPVEDSIRVRTGERGSKGI</sequence>
<dbReference type="eggNOG" id="arCOG02305">
    <property type="taxonomic scope" value="Archaea"/>
</dbReference>
<dbReference type="Proteomes" id="UP000002408">
    <property type="component" value="Chromosome"/>
</dbReference>
<dbReference type="STRING" id="456442.Mboo_1695"/>
<evidence type="ECO:0000313" key="7">
    <source>
        <dbReference type="EMBL" id="ABS56212.1"/>
    </source>
</evidence>
<dbReference type="AlphaFoldDB" id="A7I901"/>
<dbReference type="GO" id="GO:0030234">
    <property type="term" value="F:enzyme regulator activity"/>
    <property type="evidence" value="ECO:0007669"/>
    <property type="project" value="InterPro"/>
</dbReference>
<name>A7I901_METB6</name>
<dbReference type="PANTHER" id="PTHR30115">
    <property type="entry name" value="NITROGEN REGULATORY PROTEIN P-II"/>
    <property type="match status" value="1"/>
</dbReference>
<keyword evidence="5" id="KW-0804">Transcription</keyword>
<gene>
    <name evidence="7" type="ordered locus">Mboo_1695</name>
</gene>
<dbReference type="KEGG" id="mbn:Mboo_1695"/>
<evidence type="ECO:0000256" key="6">
    <source>
        <dbReference type="PIRSR" id="PIRSR602187-50"/>
    </source>
</evidence>
<evidence type="ECO:0000313" key="8">
    <source>
        <dbReference type="Proteomes" id="UP000002408"/>
    </source>
</evidence>
<keyword evidence="4" id="KW-0805">Transcription regulation</keyword>
<dbReference type="SMART" id="SM00938">
    <property type="entry name" value="P-II"/>
    <property type="match status" value="1"/>
</dbReference>
<dbReference type="InterPro" id="IPR015867">
    <property type="entry name" value="N-reg_PII/ATP_PRibTrfase_C"/>
</dbReference>
<evidence type="ECO:0000256" key="5">
    <source>
        <dbReference type="ARBA" id="ARBA00023163"/>
    </source>
</evidence>
<dbReference type="InterPro" id="IPR002187">
    <property type="entry name" value="N-reg_PII"/>
</dbReference>
<comment type="subunit">
    <text evidence="1">Homotrimer.</text>
</comment>
<keyword evidence="8" id="KW-1185">Reference proteome</keyword>
<dbReference type="GeneID" id="5409895"/>
<dbReference type="PRINTS" id="PR00340">
    <property type="entry name" value="PIIGLNB"/>
</dbReference>
<evidence type="ECO:0000256" key="3">
    <source>
        <dbReference type="ARBA" id="ARBA00022741"/>
    </source>
</evidence>